<evidence type="ECO:0000256" key="3">
    <source>
        <dbReference type="ARBA" id="ARBA00022825"/>
    </source>
</evidence>
<keyword evidence="4" id="KW-1015">Disulfide bond</keyword>
<protein>
    <recommendedName>
        <fullName evidence="5">Peptidase S1 domain-containing protein</fullName>
    </recommendedName>
</protein>
<dbReference type="InterPro" id="IPR001254">
    <property type="entry name" value="Trypsin_dom"/>
</dbReference>
<keyword evidence="7" id="KW-1185">Reference proteome</keyword>
<keyword evidence="2" id="KW-0378">Hydrolase</keyword>
<dbReference type="PANTHER" id="PTHR24252">
    <property type="entry name" value="ACROSIN-RELATED"/>
    <property type="match status" value="1"/>
</dbReference>
<dbReference type="SMART" id="SM00020">
    <property type="entry name" value="Tryp_SPc"/>
    <property type="match status" value="1"/>
</dbReference>
<dbReference type="PRINTS" id="PR00722">
    <property type="entry name" value="CHYMOTRYPSIN"/>
</dbReference>
<proteinExistence type="predicted"/>
<gene>
    <name evidence="6" type="ORF">AGLY_005784</name>
</gene>
<organism evidence="6 7">
    <name type="scientific">Aphis glycines</name>
    <name type="common">Soybean aphid</name>
    <dbReference type="NCBI Taxonomy" id="307491"/>
    <lineage>
        <taxon>Eukaryota</taxon>
        <taxon>Metazoa</taxon>
        <taxon>Ecdysozoa</taxon>
        <taxon>Arthropoda</taxon>
        <taxon>Hexapoda</taxon>
        <taxon>Insecta</taxon>
        <taxon>Pterygota</taxon>
        <taxon>Neoptera</taxon>
        <taxon>Paraneoptera</taxon>
        <taxon>Hemiptera</taxon>
        <taxon>Sternorrhyncha</taxon>
        <taxon>Aphidomorpha</taxon>
        <taxon>Aphidoidea</taxon>
        <taxon>Aphididae</taxon>
        <taxon>Aphidini</taxon>
        <taxon>Aphis</taxon>
        <taxon>Aphis</taxon>
    </lineage>
</organism>
<dbReference type="CDD" id="cd00190">
    <property type="entry name" value="Tryp_SPc"/>
    <property type="match status" value="1"/>
</dbReference>
<dbReference type="PANTHER" id="PTHR24252:SF16">
    <property type="entry name" value="TRANSMEMBRANE SERINE PROTEASE 15"/>
    <property type="match status" value="1"/>
</dbReference>
<dbReference type="Gene3D" id="2.40.10.10">
    <property type="entry name" value="Trypsin-like serine proteases"/>
    <property type="match status" value="1"/>
</dbReference>
<sequence>MGKEQYFIITSLIVGIITALPKDKIVFIDTPNIPNKSLNLETILPSQATCGKRMAPSFRIMGGSDSELGAWPWMVVLGYKNVNNINGSIQWLCGGTLISNTHVLTGSTCVHNIGNRILTVARLGELNLDPTIDDGATPLDVPIERIIKHEEYNARTSTNDIALLVLKNKVNFNIFIQPICLPLTPKMKNIDMGNNLPFIAGWGATEFRGQSSSSLKEVRIPITNMTDCKKLYEGEHYSIDDKVICAGETGKDSCQGDSGGPLMWLKEKQFYLMGIVSFGKKCGVYPGVYTKVASFTDWILENL</sequence>
<dbReference type="GO" id="GO:0004252">
    <property type="term" value="F:serine-type endopeptidase activity"/>
    <property type="evidence" value="ECO:0007669"/>
    <property type="project" value="InterPro"/>
</dbReference>
<dbReference type="GO" id="GO:0006508">
    <property type="term" value="P:proteolysis"/>
    <property type="evidence" value="ECO:0007669"/>
    <property type="project" value="UniProtKB-KW"/>
</dbReference>
<dbReference type="FunFam" id="2.40.10.10:FF:000006">
    <property type="entry name" value="Serine proteinase stubble"/>
    <property type="match status" value="1"/>
</dbReference>
<dbReference type="InterPro" id="IPR033116">
    <property type="entry name" value="TRYPSIN_SER"/>
</dbReference>
<keyword evidence="1" id="KW-0645">Protease</keyword>
<evidence type="ECO:0000259" key="5">
    <source>
        <dbReference type="PROSITE" id="PS50240"/>
    </source>
</evidence>
<name>A0A6G0TU71_APHGL</name>
<evidence type="ECO:0000256" key="1">
    <source>
        <dbReference type="ARBA" id="ARBA00022670"/>
    </source>
</evidence>
<dbReference type="PROSITE" id="PS50240">
    <property type="entry name" value="TRYPSIN_DOM"/>
    <property type="match status" value="1"/>
</dbReference>
<keyword evidence="3" id="KW-0720">Serine protease</keyword>
<evidence type="ECO:0000256" key="4">
    <source>
        <dbReference type="ARBA" id="ARBA00023157"/>
    </source>
</evidence>
<feature type="domain" description="Peptidase S1" evidence="5">
    <location>
        <begin position="60"/>
        <end position="303"/>
    </location>
</feature>
<accession>A0A6G0TU71</accession>
<dbReference type="OrthoDB" id="425190at2759"/>
<reference evidence="6 7" key="1">
    <citation type="submission" date="2019-08" db="EMBL/GenBank/DDBJ databases">
        <title>The genome of the soybean aphid Biotype 1, its phylome, world population structure and adaptation to the North American continent.</title>
        <authorList>
            <person name="Giordano R."/>
            <person name="Donthu R.K."/>
            <person name="Hernandez A.G."/>
            <person name="Wright C.L."/>
            <person name="Zimin A.V."/>
        </authorList>
    </citation>
    <scope>NUCLEOTIDE SEQUENCE [LARGE SCALE GENOMIC DNA]</scope>
    <source>
        <tissue evidence="6">Whole aphids</tissue>
    </source>
</reference>
<evidence type="ECO:0000313" key="6">
    <source>
        <dbReference type="EMBL" id="KAE9537812.1"/>
    </source>
</evidence>
<evidence type="ECO:0000256" key="2">
    <source>
        <dbReference type="ARBA" id="ARBA00022801"/>
    </source>
</evidence>
<evidence type="ECO:0000313" key="7">
    <source>
        <dbReference type="Proteomes" id="UP000475862"/>
    </source>
</evidence>
<dbReference type="InterPro" id="IPR001314">
    <property type="entry name" value="Peptidase_S1A"/>
</dbReference>
<dbReference type="InterPro" id="IPR043504">
    <property type="entry name" value="Peptidase_S1_PA_chymotrypsin"/>
</dbReference>
<dbReference type="InterPro" id="IPR009003">
    <property type="entry name" value="Peptidase_S1_PA"/>
</dbReference>
<dbReference type="AlphaFoldDB" id="A0A6G0TU71"/>
<dbReference type="EMBL" id="VYZN01000017">
    <property type="protein sequence ID" value="KAE9537812.1"/>
    <property type="molecule type" value="Genomic_DNA"/>
</dbReference>
<dbReference type="PROSITE" id="PS00135">
    <property type="entry name" value="TRYPSIN_SER"/>
    <property type="match status" value="1"/>
</dbReference>
<dbReference type="Pfam" id="PF00089">
    <property type="entry name" value="Trypsin"/>
    <property type="match status" value="1"/>
</dbReference>
<dbReference type="Proteomes" id="UP000475862">
    <property type="component" value="Unassembled WGS sequence"/>
</dbReference>
<comment type="caution">
    <text evidence="6">The sequence shown here is derived from an EMBL/GenBank/DDBJ whole genome shotgun (WGS) entry which is preliminary data.</text>
</comment>
<dbReference type="SUPFAM" id="SSF50494">
    <property type="entry name" value="Trypsin-like serine proteases"/>
    <property type="match status" value="1"/>
</dbReference>